<evidence type="ECO:0000256" key="10">
    <source>
        <dbReference type="SAM" id="MobiDB-lite"/>
    </source>
</evidence>
<dbReference type="Gene3D" id="1.10.8.270">
    <property type="entry name" value="putative rabgap domain of human tbc1 domain family member 14 like domains"/>
    <property type="match status" value="1"/>
</dbReference>
<evidence type="ECO:0000256" key="1">
    <source>
        <dbReference type="ARBA" id="ARBA00004496"/>
    </source>
</evidence>
<dbReference type="SUPFAM" id="SSF47923">
    <property type="entry name" value="Ypt/Rab-GAP domain of gyp1p"/>
    <property type="match status" value="2"/>
</dbReference>
<keyword evidence="5" id="KW-0007">Acetylation</keyword>
<protein>
    <recommendedName>
        <fullName evidence="8">TBC1 domain family member 15</fullName>
    </recommendedName>
    <alternativeName>
        <fullName evidence="9">GTPase-activating protein RAB7</fullName>
    </alternativeName>
</protein>
<keyword evidence="3" id="KW-0963">Cytoplasm</keyword>
<dbReference type="FunFam" id="1.10.472.80:FF:000005">
    <property type="entry name" value="TBC1 domain family member 15"/>
    <property type="match status" value="1"/>
</dbReference>
<evidence type="ECO:0000256" key="4">
    <source>
        <dbReference type="ARBA" id="ARBA00022553"/>
    </source>
</evidence>
<gene>
    <name evidence="12" type="ORF">CYMTET_18759</name>
</gene>
<keyword evidence="13" id="KW-1185">Reference proteome</keyword>
<evidence type="ECO:0000256" key="9">
    <source>
        <dbReference type="ARBA" id="ARBA00082539"/>
    </source>
</evidence>
<dbReference type="FunFam" id="1.10.8.270:FF:000005">
    <property type="entry name" value="TBC1 domain family member 15"/>
    <property type="match status" value="1"/>
</dbReference>
<dbReference type="GO" id="GO:0005096">
    <property type="term" value="F:GTPase activator activity"/>
    <property type="evidence" value="ECO:0007669"/>
    <property type="project" value="UniProtKB-KW"/>
</dbReference>
<organism evidence="12 13">
    <name type="scientific">Cymbomonas tetramitiformis</name>
    <dbReference type="NCBI Taxonomy" id="36881"/>
    <lineage>
        <taxon>Eukaryota</taxon>
        <taxon>Viridiplantae</taxon>
        <taxon>Chlorophyta</taxon>
        <taxon>Pyramimonadophyceae</taxon>
        <taxon>Pyramimonadales</taxon>
        <taxon>Pyramimonadaceae</taxon>
        <taxon>Cymbomonas</taxon>
    </lineage>
</organism>
<dbReference type="PANTHER" id="PTHR22957:SF502">
    <property type="entry name" value="SMALL G PROTEIN SIGNALING MODULATOR 2-RELATED"/>
    <property type="match status" value="1"/>
</dbReference>
<accession>A0AAE0G825</accession>
<comment type="caution">
    <text evidence="12">The sequence shown here is derived from an EMBL/GenBank/DDBJ whole genome shotgun (WGS) entry which is preliminary data.</text>
</comment>
<name>A0AAE0G825_9CHLO</name>
<sequence length="705" mass="79896">MTGLVMTSRPVVSHETPEIGHQKPVSDGFSHTTRCTEAKASELSNLQPSLAALCNEEKTYQSAVVVYAKENIFVQPGIKCKRISGRLSLLKKAVDDVMFLAWLPYALNNTSDSATDDNKFVVISDGGPALSEASSTAESEKRDRTLYAVHPVPISDMRAVRRHTPTIGWHHIIIVLHTGLSLPPLYFTNGGVKDFLTVLKQHTCLVRSPDDPNLYLVNDIADPLQRSMTALDLLEVQNRAGWSESAGGSASLFVRGGKDDLDTPSPRDYSLGVLEHFSRVTKLARDTTAHIFGKDQGLDASTWPCEGEETLIKLNYPPQGMLAVNCADGEDEAPVLRVVQSDDDEAAPCDSDSQSRCDDGESASTSVGSFELLESERIVSSSKRIPSRAQRPFPLSVEEWCAFFEPDGRLADERGFRERAFYGGIDQNVRKEAWKYLLGYMPFNSTVAEREQIREAKKTEYDALKAQWQSISASQEKRFTKFRERRMRIDKDVVRTDRLLPFYAEEDNSNVELLRSILMTYTFYNFDLGYCQGMSDLLSPILYVMEDEVDAFWCFVGLMDVMESNFHRDQNGMHSQLQSLKKLVQLLDPQLHCYLEKMDCLNYFFCYRWVLITFKREFEYSLVLRLWEALWSKHLCEHFHLFVCAAVLQKHRRAIIHGEMEFDTLLRFINDLSGKIDLEVALYDAEMLFQYAGEAGQEVLPTSGP</sequence>
<evidence type="ECO:0000256" key="6">
    <source>
        <dbReference type="ARBA" id="ARBA00055283"/>
    </source>
</evidence>
<feature type="domain" description="Rab-GAP TBC" evidence="11">
    <location>
        <begin position="424"/>
        <end position="634"/>
    </location>
</feature>
<feature type="region of interest" description="Disordered" evidence="10">
    <location>
        <begin position="1"/>
        <end position="30"/>
    </location>
</feature>
<evidence type="ECO:0000259" key="11">
    <source>
        <dbReference type="PROSITE" id="PS50086"/>
    </source>
</evidence>
<dbReference type="InterPro" id="IPR000195">
    <property type="entry name" value="Rab-GAP-TBC_dom"/>
</dbReference>
<dbReference type="InterPro" id="IPR035969">
    <property type="entry name" value="Rab-GAP_TBC_sf"/>
</dbReference>
<comment type="function">
    <text evidence="6">Acts as a GTPase activating protein for RAB7A. Does not act on RAB4, RAB5 or RAB6.</text>
</comment>
<keyword evidence="2" id="KW-0343">GTPase activation</keyword>
<dbReference type="PANTHER" id="PTHR22957">
    <property type="entry name" value="TBC1 DOMAIN FAMILY MEMBER GTPASE-ACTIVATING PROTEIN"/>
    <property type="match status" value="1"/>
</dbReference>
<evidence type="ECO:0000256" key="2">
    <source>
        <dbReference type="ARBA" id="ARBA00022468"/>
    </source>
</evidence>
<dbReference type="GO" id="GO:0005737">
    <property type="term" value="C:cytoplasm"/>
    <property type="evidence" value="ECO:0007669"/>
    <property type="project" value="UniProtKB-SubCell"/>
</dbReference>
<evidence type="ECO:0000256" key="8">
    <source>
        <dbReference type="ARBA" id="ARBA00067480"/>
    </source>
</evidence>
<dbReference type="EMBL" id="LGRX02008691">
    <property type="protein sequence ID" value="KAK3272978.1"/>
    <property type="molecule type" value="Genomic_DNA"/>
</dbReference>
<feature type="region of interest" description="Disordered" evidence="10">
    <location>
        <begin position="343"/>
        <end position="364"/>
    </location>
</feature>
<keyword evidence="4" id="KW-0597">Phosphoprotein</keyword>
<comment type="subunit">
    <text evidence="7">Interacts with non-phosphorylated form of RAB8A; phosphorylation of RAB8A at 'Thr-72' disrupts this interaction. Interacts with ARMC12.</text>
</comment>
<dbReference type="Pfam" id="PF00566">
    <property type="entry name" value="RabGAP-TBC"/>
    <property type="match status" value="1"/>
</dbReference>
<dbReference type="Gene3D" id="2.30.29.230">
    <property type="match status" value="1"/>
</dbReference>
<dbReference type="PROSITE" id="PS50086">
    <property type="entry name" value="TBC_RABGAP"/>
    <property type="match status" value="1"/>
</dbReference>
<dbReference type="Gene3D" id="1.10.472.80">
    <property type="entry name" value="Ypt/Rab-GAP domain of gyp1p, domain 3"/>
    <property type="match status" value="1"/>
</dbReference>
<reference evidence="12 13" key="1">
    <citation type="journal article" date="2015" name="Genome Biol. Evol.">
        <title>Comparative Genomics of a Bacterivorous Green Alga Reveals Evolutionary Causalities and Consequences of Phago-Mixotrophic Mode of Nutrition.</title>
        <authorList>
            <person name="Burns J.A."/>
            <person name="Paasch A."/>
            <person name="Narechania A."/>
            <person name="Kim E."/>
        </authorList>
    </citation>
    <scope>NUCLEOTIDE SEQUENCE [LARGE SCALE GENOMIC DNA]</scope>
    <source>
        <strain evidence="12 13">PLY_AMNH</strain>
    </source>
</reference>
<evidence type="ECO:0000313" key="13">
    <source>
        <dbReference type="Proteomes" id="UP001190700"/>
    </source>
</evidence>
<dbReference type="Proteomes" id="UP001190700">
    <property type="component" value="Unassembled WGS sequence"/>
</dbReference>
<evidence type="ECO:0000256" key="5">
    <source>
        <dbReference type="ARBA" id="ARBA00022990"/>
    </source>
</evidence>
<proteinExistence type="predicted"/>
<dbReference type="InterPro" id="IPR021935">
    <property type="entry name" value="SGSM1/2_RBD"/>
</dbReference>
<evidence type="ECO:0000256" key="7">
    <source>
        <dbReference type="ARBA" id="ARBA00065268"/>
    </source>
</evidence>
<dbReference type="SMART" id="SM00164">
    <property type="entry name" value="TBC"/>
    <property type="match status" value="1"/>
</dbReference>
<comment type="subcellular location">
    <subcellularLocation>
        <location evidence="1">Cytoplasm</location>
    </subcellularLocation>
</comment>
<dbReference type="AlphaFoldDB" id="A0AAE0G825"/>
<evidence type="ECO:0000313" key="12">
    <source>
        <dbReference type="EMBL" id="KAK3272978.1"/>
    </source>
</evidence>
<evidence type="ECO:0000256" key="3">
    <source>
        <dbReference type="ARBA" id="ARBA00022490"/>
    </source>
</evidence>
<dbReference type="Pfam" id="PF12068">
    <property type="entry name" value="PH_RBD"/>
    <property type="match status" value="1"/>
</dbReference>